<organism evidence="2 3">
    <name type="scientific">Streptomyces radiopugnans</name>
    <dbReference type="NCBI Taxonomy" id="403935"/>
    <lineage>
        <taxon>Bacteria</taxon>
        <taxon>Bacillati</taxon>
        <taxon>Actinomycetota</taxon>
        <taxon>Actinomycetes</taxon>
        <taxon>Kitasatosporales</taxon>
        <taxon>Streptomycetaceae</taxon>
        <taxon>Streptomyces</taxon>
    </lineage>
</organism>
<keyword evidence="3" id="KW-1185">Reference proteome</keyword>
<dbReference type="NCBIfam" id="TIGR03083">
    <property type="entry name" value="maleylpyruvate isomerase family mycothiol-dependent enzyme"/>
    <property type="match status" value="1"/>
</dbReference>
<protein>
    <submittedName>
        <fullName evidence="2">TIGR03086 family protein</fullName>
    </submittedName>
</protein>
<dbReference type="GO" id="GO:0046872">
    <property type="term" value="F:metal ion binding"/>
    <property type="evidence" value="ECO:0007669"/>
    <property type="project" value="InterPro"/>
</dbReference>
<dbReference type="Proteomes" id="UP000199055">
    <property type="component" value="Unassembled WGS sequence"/>
</dbReference>
<dbReference type="RefSeq" id="WP_093658253.1">
    <property type="nucleotide sequence ID" value="NZ_FOET01000004.1"/>
</dbReference>
<feature type="domain" description="Mycothiol-dependent maleylpyruvate isomerase metal-binding" evidence="1">
    <location>
        <begin position="11"/>
        <end position="134"/>
    </location>
</feature>
<dbReference type="Pfam" id="PF11716">
    <property type="entry name" value="MDMPI_N"/>
    <property type="match status" value="1"/>
</dbReference>
<evidence type="ECO:0000259" key="1">
    <source>
        <dbReference type="Pfam" id="PF11716"/>
    </source>
</evidence>
<evidence type="ECO:0000313" key="3">
    <source>
        <dbReference type="Proteomes" id="UP000199055"/>
    </source>
</evidence>
<dbReference type="InterPro" id="IPR017517">
    <property type="entry name" value="Maleyloyr_isom"/>
</dbReference>
<dbReference type="InterPro" id="IPR034660">
    <property type="entry name" value="DinB/YfiT-like"/>
</dbReference>
<accession>A0A1H9DPY5</accession>
<dbReference type="STRING" id="403935.SAMN05216481_104224"/>
<evidence type="ECO:0000313" key="2">
    <source>
        <dbReference type="EMBL" id="SEQ15580.1"/>
    </source>
</evidence>
<dbReference type="AlphaFoldDB" id="A0A1H9DPY5"/>
<dbReference type="InterPro" id="IPR017520">
    <property type="entry name" value="CHP03086"/>
</dbReference>
<reference evidence="2 3" key="1">
    <citation type="submission" date="2016-10" db="EMBL/GenBank/DDBJ databases">
        <authorList>
            <person name="de Groot N.N."/>
        </authorList>
    </citation>
    <scope>NUCLEOTIDE SEQUENCE [LARGE SCALE GENOMIC DNA]</scope>
    <source>
        <strain evidence="2 3">CGMCC 4.3519</strain>
    </source>
</reference>
<gene>
    <name evidence="2" type="ORF">SAMN05216481_104224</name>
</gene>
<name>A0A1H9DPY5_9ACTN</name>
<dbReference type="SUPFAM" id="SSF109854">
    <property type="entry name" value="DinB/YfiT-like putative metalloenzymes"/>
    <property type="match status" value="1"/>
</dbReference>
<sequence length="204" mass="21272">MTAMPDLEPPARRMALVLEGVADGRLSAPTPCEATTVGDLVHHVLGLSIAFRDAARKDLGPTTRTDPSASRPSAALLPADWRDAVPRALDGLVAAWREPSAWEGTTQAGGVTLPAAVAGRVALNELLIHGWDIARATGQEYDCDETSLRVSIDLLSQSTDEAGRAGVFGPVVEVPGDSPLLDRAVGLSGREPSWNPGTAPGRLG</sequence>
<dbReference type="Gene3D" id="1.20.120.450">
    <property type="entry name" value="dinb family like domain"/>
    <property type="match status" value="1"/>
</dbReference>
<proteinExistence type="predicted"/>
<dbReference type="NCBIfam" id="TIGR03086">
    <property type="entry name" value="TIGR03086 family metal-binding protein"/>
    <property type="match status" value="1"/>
</dbReference>
<dbReference type="InterPro" id="IPR024344">
    <property type="entry name" value="MDMPI_metal-binding"/>
</dbReference>
<dbReference type="EMBL" id="FOET01000004">
    <property type="protein sequence ID" value="SEQ15580.1"/>
    <property type="molecule type" value="Genomic_DNA"/>
</dbReference>